<dbReference type="Gene3D" id="3.40.980.10">
    <property type="entry name" value="MoaB/Mog-like domain"/>
    <property type="match status" value="1"/>
</dbReference>
<dbReference type="SUPFAM" id="SSF63867">
    <property type="entry name" value="MoeA C-terminal domain-like"/>
    <property type="match status" value="1"/>
</dbReference>
<dbReference type="InterPro" id="IPR036688">
    <property type="entry name" value="MoeA_C_domain_IV_sf"/>
</dbReference>
<dbReference type="InterPro" id="IPR005111">
    <property type="entry name" value="MoeA_C_domain_IV"/>
</dbReference>
<dbReference type="Gene3D" id="2.40.340.10">
    <property type="entry name" value="MoeA, C-terminal, domain IV"/>
    <property type="match status" value="1"/>
</dbReference>
<feature type="domain" description="MoaB/Mog" evidence="1">
    <location>
        <begin position="2"/>
        <end position="71"/>
    </location>
</feature>
<accession>A0A509ECE1</accession>
<dbReference type="Pfam" id="PF03454">
    <property type="entry name" value="MoeA_C"/>
    <property type="match status" value="1"/>
</dbReference>
<dbReference type="Proteomes" id="UP000410984">
    <property type="component" value="Unassembled WGS sequence"/>
</dbReference>
<dbReference type="InterPro" id="IPR036425">
    <property type="entry name" value="MoaB/Mog-like_dom_sf"/>
</dbReference>
<keyword evidence="4" id="KW-1185">Reference proteome</keyword>
<organism evidence="3 4">
    <name type="scientific">Methylobacterium symbioticum</name>
    <dbReference type="NCBI Taxonomy" id="2584084"/>
    <lineage>
        <taxon>Bacteria</taxon>
        <taxon>Pseudomonadati</taxon>
        <taxon>Pseudomonadota</taxon>
        <taxon>Alphaproteobacteria</taxon>
        <taxon>Hyphomicrobiales</taxon>
        <taxon>Methylobacteriaceae</taxon>
        <taxon>Methylobacterium</taxon>
    </lineage>
</organism>
<sequence>MLLLGGSGFGRTDRGAEALDRAGRLIAHGIALRPGETAAIGEAAGRPVLLLPGRADAMLAAFLALGAPLIARLAGTPTGSAARAPLTRKIASLIGLAEIVFVRVGAAGAEPLGGAELPLRRLTQATGFVLVAPEREGYPAGEQVEVWPL</sequence>
<dbReference type="AlphaFoldDB" id="A0A509ECE1"/>
<evidence type="ECO:0000313" key="3">
    <source>
        <dbReference type="EMBL" id="VUD71284.1"/>
    </source>
</evidence>
<evidence type="ECO:0000313" key="4">
    <source>
        <dbReference type="Proteomes" id="UP000410984"/>
    </source>
</evidence>
<gene>
    <name evidence="3" type="ORF">MET9862_01862</name>
</gene>
<dbReference type="EMBL" id="CABFPH010000019">
    <property type="protein sequence ID" value="VUD71284.1"/>
    <property type="molecule type" value="Genomic_DNA"/>
</dbReference>
<dbReference type="Pfam" id="PF00994">
    <property type="entry name" value="MoCF_biosynth"/>
    <property type="match status" value="1"/>
</dbReference>
<dbReference type="GO" id="GO:0032324">
    <property type="term" value="P:molybdopterin cofactor biosynthetic process"/>
    <property type="evidence" value="ECO:0007669"/>
    <property type="project" value="InterPro"/>
</dbReference>
<dbReference type="SUPFAM" id="SSF53218">
    <property type="entry name" value="Molybdenum cofactor biosynthesis proteins"/>
    <property type="match status" value="1"/>
</dbReference>
<name>A0A509ECE1_9HYPH</name>
<proteinExistence type="predicted"/>
<dbReference type="InterPro" id="IPR001453">
    <property type="entry name" value="MoaB/Mog_dom"/>
</dbReference>
<dbReference type="UniPathway" id="UPA00344"/>
<feature type="domain" description="MoeA C-terminal" evidence="2">
    <location>
        <begin position="83"/>
        <end position="149"/>
    </location>
</feature>
<evidence type="ECO:0000259" key="1">
    <source>
        <dbReference type="Pfam" id="PF00994"/>
    </source>
</evidence>
<reference evidence="3 4" key="1">
    <citation type="submission" date="2019-06" db="EMBL/GenBank/DDBJ databases">
        <authorList>
            <person name="Rodrigo-Torres L."/>
            <person name="Arahal R. D."/>
            <person name="Lucena T."/>
        </authorList>
    </citation>
    <scope>NUCLEOTIDE SEQUENCE [LARGE SCALE GENOMIC DNA]</scope>
    <source>
        <strain evidence="3 4">SB0023/3</strain>
    </source>
</reference>
<evidence type="ECO:0000259" key="2">
    <source>
        <dbReference type="Pfam" id="PF03454"/>
    </source>
</evidence>
<protein>
    <submittedName>
        <fullName evidence="3">Uncharacterized protein</fullName>
    </submittedName>
</protein>